<gene>
    <name evidence="2" type="ORF">BRARA_D00832</name>
</gene>
<reference evidence="2 3" key="1">
    <citation type="submission" date="2018-06" db="EMBL/GenBank/DDBJ databases">
        <title>WGS assembly of Brassica rapa FPsc.</title>
        <authorList>
            <person name="Bowman J."/>
            <person name="Kohchi T."/>
            <person name="Yamato K."/>
            <person name="Jenkins J."/>
            <person name="Shu S."/>
            <person name="Ishizaki K."/>
            <person name="Yamaoka S."/>
            <person name="Nishihama R."/>
            <person name="Nakamura Y."/>
            <person name="Berger F."/>
            <person name="Adam C."/>
            <person name="Aki S."/>
            <person name="Althoff F."/>
            <person name="Araki T."/>
            <person name="Arteaga-Vazquez M."/>
            <person name="Balasubrmanian S."/>
            <person name="Bauer D."/>
            <person name="Boehm C."/>
            <person name="Briginshaw L."/>
            <person name="Caballero-Perez J."/>
            <person name="Catarino B."/>
            <person name="Chen F."/>
            <person name="Chiyoda S."/>
            <person name="Chovatia M."/>
            <person name="Davies K."/>
            <person name="Delmans M."/>
            <person name="Demura T."/>
            <person name="Dierschke T."/>
            <person name="Dolan L."/>
            <person name="Dorantes-Acosta A."/>
            <person name="Eklund D."/>
            <person name="Florent S."/>
            <person name="Flores-Sandoval E."/>
            <person name="Fujiyama A."/>
            <person name="Fukuzawa H."/>
            <person name="Galik B."/>
            <person name="Grimanelli D."/>
            <person name="Grimwood J."/>
            <person name="Grossniklaus U."/>
            <person name="Hamada T."/>
            <person name="Haseloff J."/>
            <person name="Hetherington A."/>
            <person name="Higo A."/>
            <person name="Hirakawa Y."/>
            <person name="Hundley H."/>
            <person name="Ikeda Y."/>
            <person name="Inoue K."/>
            <person name="Inoue S."/>
            <person name="Ishida S."/>
            <person name="Jia Q."/>
            <person name="Kakita M."/>
            <person name="Kanazawa T."/>
            <person name="Kawai Y."/>
            <person name="Kawashima T."/>
            <person name="Kennedy M."/>
            <person name="Kinose K."/>
            <person name="Kinoshita T."/>
            <person name="Kohara Y."/>
            <person name="Koide E."/>
            <person name="Komatsu K."/>
            <person name="Kopischke S."/>
            <person name="Kubo M."/>
            <person name="Kyozuka J."/>
            <person name="Lagercrantz U."/>
            <person name="Lin S."/>
            <person name="Lindquist E."/>
            <person name="Lipzen A."/>
            <person name="Lu C."/>
            <person name="Luna E."/>
            <person name="Martienssen R."/>
            <person name="Minamino N."/>
            <person name="Mizutani M."/>
            <person name="Mizutani M."/>
            <person name="Mochizuki N."/>
            <person name="Monte I."/>
            <person name="Mosher R."/>
            <person name="Nagasaki H."/>
            <person name="Nakagami H."/>
            <person name="Naramoto S."/>
            <person name="Nishitani K."/>
            <person name="Ohtani M."/>
            <person name="Okamoto T."/>
            <person name="Okumura M."/>
            <person name="Phillips J."/>
            <person name="Pollak B."/>
            <person name="Reinders A."/>
            <person name="Roevekamp M."/>
            <person name="Sano R."/>
            <person name="Sawa S."/>
            <person name="Schmid M."/>
            <person name="Shirakawa M."/>
            <person name="Solano R."/>
            <person name="Spunde A."/>
            <person name="Suetsugu N."/>
            <person name="Sugano S."/>
            <person name="Sugiyama A."/>
            <person name="Sun R."/>
            <person name="Suzuki Y."/>
            <person name="Takenaka M."/>
            <person name="Takezawa D."/>
            <person name="Tomogane H."/>
            <person name="Tsuzuki M."/>
            <person name="Ueda T."/>
            <person name="Umeda M."/>
            <person name="Ward J."/>
            <person name="Watanabe Y."/>
            <person name="Yazaki K."/>
            <person name="Yokoyama R."/>
            <person name="Yoshitake Y."/>
            <person name="Yotsui I."/>
            <person name="Zachgo S."/>
            <person name="Schmutz J."/>
        </authorList>
    </citation>
    <scope>NUCLEOTIDE SEQUENCE [LARGE SCALE GENOMIC DNA]</scope>
    <source>
        <strain evidence="3">cv. B-3</strain>
    </source>
</reference>
<name>A0A397ZKX5_BRACM</name>
<sequence length="97" mass="11196">MLLVLLVFGVSMHSVSLSFLSHPPFRCSHFVLSDSCRLCVTVLFRSRSLFLLSSCWVGSCHWSFSDFGIEVWCCVHSFARYNNMHTDAERYLDILQI</sequence>
<organism evidence="2 3">
    <name type="scientific">Brassica campestris</name>
    <name type="common">Field mustard</name>
    <dbReference type="NCBI Taxonomy" id="3711"/>
    <lineage>
        <taxon>Eukaryota</taxon>
        <taxon>Viridiplantae</taxon>
        <taxon>Streptophyta</taxon>
        <taxon>Embryophyta</taxon>
        <taxon>Tracheophyta</taxon>
        <taxon>Spermatophyta</taxon>
        <taxon>Magnoliopsida</taxon>
        <taxon>eudicotyledons</taxon>
        <taxon>Gunneridae</taxon>
        <taxon>Pentapetalae</taxon>
        <taxon>rosids</taxon>
        <taxon>malvids</taxon>
        <taxon>Brassicales</taxon>
        <taxon>Brassicaceae</taxon>
        <taxon>Brassiceae</taxon>
        <taxon>Brassica</taxon>
    </lineage>
</organism>
<accession>A0A397ZKX5</accession>
<keyword evidence="1" id="KW-0732">Signal</keyword>
<evidence type="ECO:0008006" key="4">
    <source>
        <dbReference type="Google" id="ProtNLM"/>
    </source>
</evidence>
<evidence type="ECO:0000313" key="2">
    <source>
        <dbReference type="EMBL" id="RID65648.1"/>
    </source>
</evidence>
<feature type="chain" id="PRO_5017403603" description="Secreted protein" evidence="1">
    <location>
        <begin position="18"/>
        <end position="97"/>
    </location>
</feature>
<protein>
    <recommendedName>
        <fullName evidence="4">Secreted protein</fullName>
    </recommendedName>
</protein>
<evidence type="ECO:0000256" key="1">
    <source>
        <dbReference type="SAM" id="SignalP"/>
    </source>
</evidence>
<dbReference type="Proteomes" id="UP000264353">
    <property type="component" value="Chromosome A4"/>
</dbReference>
<dbReference type="AlphaFoldDB" id="A0A397ZKX5"/>
<dbReference type="EMBL" id="CM010631">
    <property type="protein sequence ID" value="RID65648.1"/>
    <property type="molecule type" value="Genomic_DNA"/>
</dbReference>
<evidence type="ECO:0000313" key="3">
    <source>
        <dbReference type="Proteomes" id="UP000264353"/>
    </source>
</evidence>
<proteinExistence type="predicted"/>
<feature type="signal peptide" evidence="1">
    <location>
        <begin position="1"/>
        <end position="17"/>
    </location>
</feature>